<dbReference type="CDD" id="cd02120">
    <property type="entry name" value="PA_subtilisin_like"/>
    <property type="match status" value="1"/>
</dbReference>
<dbReference type="InterPro" id="IPR003137">
    <property type="entry name" value="PA_domain"/>
</dbReference>
<gene>
    <name evidence="12" type="ORF">HPP92_021706</name>
</gene>
<dbReference type="InterPro" id="IPR010259">
    <property type="entry name" value="S8pro/Inhibitor_I9"/>
</dbReference>
<dbReference type="OrthoDB" id="1919386at2759"/>
<comment type="similarity">
    <text evidence="1 7">Belongs to the peptidase S8 family.</text>
</comment>
<feature type="active site" description="Charge relay system" evidence="6 7">
    <location>
        <position position="236"/>
    </location>
</feature>
<evidence type="ECO:0000256" key="1">
    <source>
        <dbReference type="ARBA" id="ARBA00011073"/>
    </source>
</evidence>
<evidence type="ECO:0000256" key="7">
    <source>
        <dbReference type="PROSITE-ProRule" id="PRU01240"/>
    </source>
</evidence>
<comment type="caution">
    <text evidence="12">The sequence shown here is derived from an EMBL/GenBank/DDBJ whole genome shotgun (WGS) entry which is preliminary data.</text>
</comment>
<evidence type="ECO:0000256" key="6">
    <source>
        <dbReference type="PIRSR" id="PIRSR615500-1"/>
    </source>
</evidence>
<feature type="active site" description="Charge relay system" evidence="6 7">
    <location>
        <position position="157"/>
    </location>
</feature>
<feature type="domain" description="PA" evidence="9">
    <location>
        <begin position="412"/>
        <end position="482"/>
    </location>
</feature>
<dbReference type="PANTHER" id="PTHR10795">
    <property type="entry name" value="PROPROTEIN CONVERTASE SUBTILISIN/KEXIN"/>
    <property type="match status" value="1"/>
</dbReference>
<dbReference type="GO" id="GO:0006508">
    <property type="term" value="P:proteolysis"/>
    <property type="evidence" value="ECO:0007669"/>
    <property type="project" value="UniProtKB-KW"/>
</dbReference>
<evidence type="ECO:0000313" key="13">
    <source>
        <dbReference type="Proteomes" id="UP000636800"/>
    </source>
</evidence>
<accession>A0A835UFR8</accession>
<evidence type="ECO:0000313" key="12">
    <source>
        <dbReference type="EMBL" id="KAG0461409.1"/>
    </source>
</evidence>
<dbReference type="InterPro" id="IPR023828">
    <property type="entry name" value="Peptidase_S8_Ser-AS"/>
</dbReference>
<evidence type="ECO:0000256" key="2">
    <source>
        <dbReference type="ARBA" id="ARBA00022670"/>
    </source>
</evidence>
<dbReference type="InterPro" id="IPR034197">
    <property type="entry name" value="Peptidases_S8_3"/>
</dbReference>
<dbReference type="PROSITE" id="PS00138">
    <property type="entry name" value="SUBTILASE_SER"/>
    <property type="match status" value="1"/>
</dbReference>
<organism evidence="12 13">
    <name type="scientific">Vanilla planifolia</name>
    <name type="common">Vanilla</name>
    <dbReference type="NCBI Taxonomy" id="51239"/>
    <lineage>
        <taxon>Eukaryota</taxon>
        <taxon>Viridiplantae</taxon>
        <taxon>Streptophyta</taxon>
        <taxon>Embryophyta</taxon>
        <taxon>Tracheophyta</taxon>
        <taxon>Spermatophyta</taxon>
        <taxon>Magnoliopsida</taxon>
        <taxon>Liliopsida</taxon>
        <taxon>Asparagales</taxon>
        <taxon>Orchidaceae</taxon>
        <taxon>Vanilloideae</taxon>
        <taxon>Vanilleae</taxon>
        <taxon>Vanilla</taxon>
    </lineage>
</organism>
<feature type="active site" description="Charge relay system" evidence="6 7">
    <location>
        <position position="560"/>
    </location>
</feature>
<dbReference type="Pfam" id="PF00082">
    <property type="entry name" value="Peptidase_S8"/>
    <property type="match status" value="1"/>
</dbReference>
<keyword evidence="2 7" id="KW-0645">Protease</keyword>
<keyword evidence="13" id="KW-1185">Reference proteome</keyword>
<keyword evidence="5 7" id="KW-0720">Serine protease</keyword>
<dbReference type="InterPro" id="IPR037045">
    <property type="entry name" value="S8pro/Inhibitor_I9_sf"/>
</dbReference>
<evidence type="ECO:0000256" key="4">
    <source>
        <dbReference type="ARBA" id="ARBA00022801"/>
    </source>
</evidence>
<sequence>MPVAFPWCTSSSLSAMTKSGVIAIIFLSALLSLIRSCFSAQVYVVYMGSKKNSRNDGGLSQDHQILAAVHNGSIEEAQASLVYSYNKCFRGFAAKLTEDQALKMAEMPGIISVFRNLKRTLHTTHSWDFMGLNFNDSMETSGFSMKNQENVIIGFIDTGIWPESPSFSDERMPPVPSRWRGVCQGGESFSNYSCNKKVIGARYYIGGYEAEQEMVEEPLNFVKSENFRSPRDSSGHGSHTASIAAGHYVHDVNYNGLAAGRARGGAPMARIAVYKACWESGCYDADLLAAFDDAIKDGVDIISVSLGPESPQGDYFNDAISIGSFHAVSNGIVVVSSTGNAGTRGSATNLAPWMFTVAASSTDRDFVSYVRLGNGVSLKGVSLNTDQMNGSVPTILASEANAGYFTPYQSSFCLDSSLNETKIRGKVVVCWHSGSSSESRFAKSLVVKEAGGVGMILIDNRGDDVAVPFIIPAATIGREAGNIVLSYVNRTRGPMSLILPAKTVLGTRPSPRVAAFSSRGPNSLNPEILKPDIMAPGLNILAAWSPAAKKLKFNIVSGTSMACPHVTGLVALIKAVHPDWSPAAIRSAVMTTATVLNKNRRAITEDPNGKKANPFDYGSGFPVPERILNPGLVYDAHSSDYKDFLCSIGYDNNSLQQITGDNSSCTQATSPASNLNYPSISVPNLKSSISIRRTLTNVGKASSIYQAVVHPPMGISVTVIPKYVAFSSYGQKINFTVNLRVTAPSNDYVFGSLSWKSADARVNSPLVVRVVTPGTGLI</sequence>
<dbReference type="CDD" id="cd04852">
    <property type="entry name" value="Peptidases_S8_3"/>
    <property type="match status" value="1"/>
</dbReference>
<dbReference type="Pfam" id="PF02225">
    <property type="entry name" value="PA"/>
    <property type="match status" value="1"/>
</dbReference>
<keyword evidence="4 7" id="KW-0378">Hydrolase</keyword>
<dbReference type="Pfam" id="PF17766">
    <property type="entry name" value="fn3_6"/>
    <property type="match status" value="1"/>
</dbReference>
<dbReference type="GO" id="GO:0004252">
    <property type="term" value="F:serine-type endopeptidase activity"/>
    <property type="evidence" value="ECO:0007669"/>
    <property type="project" value="UniProtKB-UniRule"/>
</dbReference>
<dbReference type="InterPro" id="IPR015500">
    <property type="entry name" value="Peptidase_S8_subtilisin-rel"/>
</dbReference>
<dbReference type="FunFam" id="2.60.40.2310:FF:000002">
    <property type="entry name" value="p69E protein-like"/>
    <property type="match status" value="1"/>
</dbReference>
<evidence type="ECO:0000259" key="11">
    <source>
        <dbReference type="Pfam" id="PF17766"/>
    </source>
</evidence>
<feature type="domain" description="Inhibitor I9" evidence="10">
    <location>
        <begin position="42"/>
        <end position="122"/>
    </location>
</feature>
<feature type="domain" description="Subtilisin-like protease fibronectin type-III" evidence="11">
    <location>
        <begin position="674"/>
        <end position="768"/>
    </location>
</feature>
<keyword evidence="3" id="KW-0732">Signal</keyword>
<dbReference type="FunFam" id="3.30.70.80:FF:000002">
    <property type="entry name" value="Subtilisin-like protease SBT5.3"/>
    <property type="match status" value="1"/>
</dbReference>
<dbReference type="Gene3D" id="3.40.50.200">
    <property type="entry name" value="Peptidase S8/S53 domain"/>
    <property type="match status" value="1"/>
</dbReference>
<dbReference type="PROSITE" id="PS51892">
    <property type="entry name" value="SUBTILASE"/>
    <property type="match status" value="1"/>
</dbReference>
<dbReference type="FunFam" id="3.40.50.200:FF:000006">
    <property type="entry name" value="Subtilisin-like protease SBT1.5"/>
    <property type="match status" value="1"/>
</dbReference>
<evidence type="ECO:0000259" key="10">
    <source>
        <dbReference type="Pfam" id="PF05922"/>
    </source>
</evidence>
<dbReference type="InterPro" id="IPR045051">
    <property type="entry name" value="SBT"/>
</dbReference>
<proteinExistence type="inferred from homology"/>
<feature type="domain" description="Peptidase S8/S53" evidence="8">
    <location>
        <begin position="149"/>
        <end position="606"/>
    </location>
</feature>
<dbReference type="InterPro" id="IPR000209">
    <property type="entry name" value="Peptidase_S8/S53_dom"/>
</dbReference>
<reference evidence="12 13" key="1">
    <citation type="journal article" date="2020" name="Nat. Food">
        <title>A phased Vanilla planifolia genome enables genetic improvement of flavour and production.</title>
        <authorList>
            <person name="Hasing T."/>
            <person name="Tang H."/>
            <person name="Brym M."/>
            <person name="Khazi F."/>
            <person name="Huang T."/>
            <person name="Chambers A.H."/>
        </authorList>
    </citation>
    <scope>NUCLEOTIDE SEQUENCE [LARGE SCALE GENOMIC DNA]</scope>
    <source>
        <tissue evidence="12">Leaf</tissue>
    </source>
</reference>
<dbReference type="SUPFAM" id="SSF52743">
    <property type="entry name" value="Subtilisin-like"/>
    <property type="match status" value="1"/>
</dbReference>
<evidence type="ECO:0000256" key="3">
    <source>
        <dbReference type="ARBA" id="ARBA00022729"/>
    </source>
</evidence>
<dbReference type="InterPro" id="IPR036852">
    <property type="entry name" value="Peptidase_S8/S53_dom_sf"/>
</dbReference>
<evidence type="ECO:0000259" key="9">
    <source>
        <dbReference type="Pfam" id="PF02225"/>
    </source>
</evidence>
<dbReference type="Gene3D" id="2.60.40.2310">
    <property type="match status" value="1"/>
</dbReference>
<dbReference type="AlphaFoldDB" id="A0A835UFR8"/>
<evidence type="ECO:0000256" key="5">
    <source>
        <dbReference type="ARBA" id="ARBA00022825"/>
    </source>
</evidence>
<dbReference type="InterPro" id="IPR041469">
    <property type="entry name" value="Subtilisin-like_FN3"/>
</dbReference>
<dbReference type="EMBL" id="JADCNL010000011">
    <property type="protein sequence ID" value="KAG0461409.1"/>
    <property type="molecule type" value="Genomic_DNA"/>
</dbReference>
<dbReference type="Pfam" id="PF05922">
    <property type="entry name" value="Inhibitor_I9"/>
    <property type="match status" value="1"/>
</dbReference>
<dbReference type="Gene3D" id="3.50.30.30">
    <property type="match status" value="1"/>
</dbReference>
<protein>
    <submittedName>
        <fullName evidence="12">Uncharacterized protein</fullName>
    </submittedName>
</protein>
<name>A0A835UFR8_VANPL</name>
<dbReference type="FunFam" id="3.50.30.30:FF:000005">
    <property type="entry name" value="subtilisin-like protease SBT1.5"/>
    <property type="match status" value="1"/>
</dbReference>
<dbReference type="Gene3D" id="3.30.70.80">
    <property type="entry name" value="Peptidase S8 propeptide/proteinase inhibitor I9"/>
    <property type="match status" value="1"/>
</dbReference>
<dbReference type="PRINTS" id="PR00723">
    <property type="entry name" value="SUBTILISIN"/>
</dbReference>
<dbReference type="Proteomes" id="UP000636800">
    <property type="component" value="Chromosome 11"/>
</dbReference>
<evidence type="ECO:0000259" key="8">
    <source>
        <dbReference type="Pfam" id="PF00082"/>
    </source>
</evidence>